<dbReference type="GO" id="GO:0000160">
    <property type="term" value="P:phosphorelay signal transduction system"/>
    <property type="evidence" value="ECO:0007669"/>
    <property type="project" value="InterPro"/>
</dbReference>
<evidence type="ECO:0000256" key="3">
    <source>
        <dbReference type="PROSITE-ProRule" id="PRU01091"/>
    </source>
</evidence>
<dbReference type="Pfam" id="PF03704">
    <property type="entry name" value="BTAD"/>
    <property type="match status" value="1"/>
</dbReference>
<name>A0A1V3C9Q4_9ACTN</name>
<dbReference type="SUPFAM" id="SSF48452">
    <property type="entry name" value="TPR-like"/>
    <property type="match status" value="2"/>
</dbReference>
<dbReference type="AlphaFoldDB" id="A0A1V3C9Q4"/>
<dbReference type="Proteomes" id="UP000189004">
    <property type="component" value="Unassembled WGS sequence"/>
</dbReference>
<dbReference type="GO" id="GO:0006355">
    <property type="term" value="P:regulation of DNA-templated transcription"/>
    <property type="evidence" value="ECO:0007669"/>
    <property type="project" value="InterPro"/>
</dbReference>
<dbReference type="OrthoDB" id="3194665at2"/>
<dbReference type="Gene3D" id="3.40.50.300">
    <property type="entry name" value="P-loop containing nucleotide triphosphate hydrolases"/>
    <property type="match status" value="1"/>
</dbReference>
<sequence>MSALLARLALSPGRVVPVEALIDDLWDDVPPDGGADTLRRLASRARARMREHGLAIGPVAHGGGYRLDVPPDEIDAHVFERLAADGARLLREHAPDRAAEVLDEALALWRGTPFGGVEAEFARRTAPRLEDLRLTAVEDRIDALSRTGDPAGLVPELRSLCAAHPVRERCHGLLIRVLHETGQDGAALTAYEDLRRALAEELGADPSPWIGGLHGEILRDHAPASSRGWTNPYLTRFFGREDELATIGTLMGRTRLVNLLGPGGVGKTRLAAEYAAGAAPRTRVCFVELGPLREEDSLVEAVAATLGTGNTSLAAPGHVRSTRLVSALSAVPTLLVLDNCEHLVDSAADLAVRLLAQCPDLHVLATSREPLAAEGEALVRVEPLGLSEDDGGEAVAMFAELASLARPGFTVGPDNAEAVAEICRRLDGLPLGIELAAARTRSMTVQQIAWHLNERFRLLSGARRAGNARHRTLRAVLDWTWNLLTDQERLMARRLSVLPGGATADSARAVCAESDVPADEVPFLLSSLTDKSLLMATESSWGEPRHRLMETPRIYLEERLREAGEEGRVRDAAVSYFADLVENAFTMLLGGDQPRGLAVLDTEHDNLLEGMRHACRGGDAAQAVRTATALSWYWIIRGRYEEAERWFGELDRHPGALTPTARTVSAAVRSVLPRQEVSDQPDSGPRPGPPAADAAALASHPPLAMITPKHRLLAGDHEGVLADAGTALAHPHPWVRAAGLATSALAAEAAGDAAGAEQHTEAAAAAFRVLGDLWTTAQLVAALAGFQSSRGDVDSAVASLRRALELERSLGASERFTPTLILLGGELVRAERTGEAEEVFQDALDTAKAPTAEHRIMCLAGLTDLALLRGRTADARDLVARARHLLAGPLADPGYLRVAVLCREGALALAEGARERARETALRAWEAAGLLGDAAVRAETAELVADALWHAEDPEGAARALGTAARIRGRRDDGSPRVRSLVRALTGAMGREGFERGYAEGASGAAPLLR</sequence>
<dbReference type="SUPFAM" id="SSF46894">
    <property type="entry name" value="C-terminal effector domain of the bipartite response regulators"/>
    <property type="match status" value="1"/>
</dbReference>
<dbReference type="PROSITE" id="PS51755">
    <property type="entry name" value="OMPR_PHOB"/>
    <property type="match status" value="1"/>
</dbReference>
<dbReference type="InterPro" id="IPR001867">
    <property type="entry name" value="OmpR/PhoB-type_DNA-bd"/>
</dbReference>
<dbReference type="PRINTS" id="PR00364">
    <property type="entry name" value="DISEASERSIST"/>
</dbReference>
<dbReference type="SUPFAM" id="SSF52540">
    <property type="entry name" value="P-loop containing nucleoside triphosphate hydrolases"/>
    <property type="match status" value="1"/>
</dbReference>
<dbReference type="InterPro" id="IPR027417">
    <property type="entry name" value="P-loop_NTPase"/>
</dbReference>
<dbReference type="Gene3D" id="1.25.40.10">
    <property type="entry name" value="Tetratricopeptide repeat domain"/>
    <property type="match status" value="2"/>
</dbReference>
<evidence type="ECO:0000313" key="7">
    <source>
        <dbReference type="Proteomes" id="UP000189004"/>
    </source>
</evidence>
<comment type="similarity">
    <text evidence="1">Belongs to the AfsR/DnrI/RedD regulatory family.</text>
</comment>
<keyword evidence="7" id="KW-1185">Reference proteome</keyword>
<dbReference type="InterPro" id="IPR036388">
    <property type="entry name" value="WH-like_DNA-bd_sf"/>
</dbReference>
<evidence type="ECO:0000256" key="4">
    <source>
        <dbReference type="SAM" id="MobiDB-lite"/>
    </source>
</evidence>
<dbReference type="STRING" id="501010.NOSIN_22560"/>
<feature type="domain" description="OmpR/PhoB-type" evidence="5">
    <location>
        <begin position="1"/>
        <end position="69"/>
    </location>
</feature>
<evidence type="ECO:0000313" key="6">
    <source>
        <dbReference type="EMBL" id="OOC57388.1"/>
    </source>
</evidence>
<dbReference type="GO" id="GO:0003677">
    <property type="term" value="F:DNA binding"/>
    <property type="evidence" value="ECO:0007669"/>
    <property type="project" value="UniProtKB-UniRule"/>
</dbReference>
<dbReference type="CDD" id="cd15831">
    <property type="entry name" value="BTAD"/>
    <property type="match status" value="1"/>
</dbReference>
<organism evidence="6 7">
    <name type="scientific">Nocardiopsis sinuspersici</name>
    <dbReference type="NCBI Taxonomy" id="501010"/>
    <lineage>
        <taxon>Bacteria</taxon>
        <taxon>Bacillati</taxon>
        <taxon>Actinomycetota</taxon>
        <taxon>Actinomycetes</taxon>
        <taxon>Streptosporangiales</taxon>
        <taxon>Nocardiopsidaceae</taxon>
        <taxon>Nocardiopsis</taxon>
    </lineage>
</organism>
<evidence type="ECO:0000256" key="1">
    <source>
        <dbReference type="ARBA" id="ARBA00005820"/>
    </source>
</evidence>
<gene>
    <name evidence="6" type="ORF">NOSIN_22560</name>
</gene>
<keyword evidence="2 3" id="KW-0238">DNA-binding</keyword>
<evidence type="ECO:0000256" key="2">
    <source>
        <dbReference type="ARBA" id="ARBA00023125"/>
    </source>
</evidence>
<dbReference type="EMBL" id="MCOK01000001">
    <property type="protein sequence ID" value="OOC57388.1"/>
    <property type="molecule type" value="Genomic_DNA"/>
</dbReference>
<dbReference type="PANTHER" id="PTHR47691">
    <property type="entry name" value="REGULATOR-RELATED"/>
    <property type="match status" value="1"/>
</dbReference>
<dbReference type="RefSeq" id="WP_077693730.1">
    <property type="nucleotide sequence ID" value="NZ_MCOK01000001.1"/>
</dbReference>
<accession>A0A1V3C9Q4</accession>
<proteinExistence type="inferred from homology"/>
<reference evidence="7" key="1">
    <citation type="submission" date="2016-08" db="EMBL/GenBank/DDBJ databases">
        <authorList>
            <person name="Tokovenko B."/>
            <person name="Kalinowski J."/>
        </authorList>
    </citation>
    <scope>NUCLEOTIDE SEQUENCE [LARGE SCALE GENOMIC DNA]</scope>
    <source>
        <strain evidence="7">UTMC102</strain>
    </source>
</reference>
<dbReference type="Gene3D" id="1.10.10.10">
    <property type="entry name" value="Winged helix-like DNA-binding domain superfamily/Winged helix DNA-binding domain"/>
    <property type="match status" value="1"/>
</dbReference>
<dbReference type="InterPro" id="IPR016032">
    <property type="entry name" value="Sig_transdc_resp-reg_C-effctor"/>
</dbReference>
<dbReference type="InterPro" id="IPR011990">
    <property type="entry name" value="TPR-like_helical_dom_sf"/>
</dbReference>
<feature type="region of interest" description="Disordered" evidence="4">
    <location>
        <begin position="672"/>
        <end position="695"/>
    </location>
</feature>
<protein>
    <recommendedName>
        <fullName evidence="5">OmpR/PhoB-type domain-containing protein</fullName>
    </recommendedName>
</protein>
<dbReference type="SMART" id="SM01043">
    <property type="entry name" value="BTAD"/>
    <property type="match status" value="1"/>
</dbReference>
<comment type="caution">
    <text evidence="6">The sequence shown here is derived from an EMBL/GenBank/DDBJ whole genome shotgun (WGS) entry which is preliminary data.</text>
</comment>
<feature type="DNA-binding region" description="OmpR/PhoB-type" evidence="3">
    <location>
        <begin position="1"/>
        <end position="69"/>
    </location>
</feature>
<evidence type="ECO:0000259" key="5">
    <source>
        <dbReference type="PROSITE" id="PS51755"/>
    </source>
</evidence>
<dbReference type="PANTHER" id="PTHR47691:SF3">
    <property type="entry name" value="HTH-TYPE TRANSCRIPTIONAL REGULATOR RV0890C-RELATED"/>
    <property type="match status" value="1"/>
</dbReference>
<dbReference type="InterPro" id="IPR005158">
    <property type="entry name" value="BTAD"/>
</dbReference>